<dbReference type="Proteomes" id="UP000321026">
    <property type="component" value="Unassembled WGS sequence"/>
</dbReference>
<comment type="caution">
    <text evidence="2">The sequence shown here is derived from an EMBL/GenBank/DDBJ whole genome shotgun (WGS) entry which is preliminary data.</text>
</comment>
<dbReference type="InterPro" id="IPR029052">
    <property type="entry name" value="Metallo-depent_PP-like"/>
</dbReference>
<feature type="domain" description="Calcineurin-like phosphoesterase" evidence="1">
    <location>
        <begin position="163"/>
        <end position="427"/>
    </location>
</feature>
<sequence>MKFKLMVVDDDLERKSAYEAVLSDEIFETIFVWSKEDFEKFKETPVDGYLLDVFLDKEGWRDKQKGTDAAEMVNMHLRSAPRPAPVFLVSQEWGDEKILDVLKQIGDSSVTVVQYFAWSEFQAVLSEEGDNQYRLRALRKKIESEIVRWHGRSRFMPAPDDSIRILLIADPQFGDPQTADTATYAENWIALTLKEWEKKSPEERVPDLIVIAGDISYSGRPAEFAFAEDRLIYDLIGPLWGKNNIDRMKDRLIIVPGNHDVNLRFSAADKYDFSLEEKNFSESKLPLISNDDGNPYPSHRDYGLAPFRNFAHKMTGQREWLESKTLSWVDRRFIHCGIQFFVLNTVAELDAESPARATIRESHVRQINRSILDGQPEGIFTIAVSHHGLAPRNQSKKEAGIENWVETGRELFSLNKVKLWMFGHYHQFDAPPEASDPFHESPLWTIQIPTTRIYCEERGFCVLDLKRKGGVVIDARVRSYALKNGKSTRSESDRGVFGNLAR</sequence>
<dbReference type="GO" id="GO:0016787">
    <property type="term" value="F:hydrolase activity"/>
    <property type="evidence" value="ECO:0007669"/>
    <property type="project" value="InterPro"/>
</dbReference>
<dbReference type="Gene3D" id="3.60.21.10">
    <property type="match status" value="1"/>
</dbReference>
<evidence type="ECO:0000259" key="1">
    <source>
        <dbReference type="Pfam" id="PF00149"/>
    </source>
</evidence>
<name>A0A5C7J6K3_9BACT</name>
<dbReference type="AlphaFoldDB" id="A0A5C7J6K3"/>
<gene>
    <name evidence="2" type="ORF">E6Q11_03395</name>
</gene>
<evidence type="ECO:0000313" key="3">
    <source>
        <dbReference type="Proteomes" id="UP000321026"/>
    </source>
</evidence>
<protein>
    <recommendedName>
        <fullName evidence="1">Calcineurin-like phosphoesterase domain-containing protein</fullName>
    </recommendedName>
</protein>
<dbReference type="InterPro" id="IPR004843">
    <property type="entry name" value="Calcineurin-like_PHP"/>
</dbReference>
<dbReference type="EMBL" id="SSDS01000055">
    <property type="protein sequence ID" value="TXG77069.1"/>
    <property type="molecule type" value="Genomic_DNA"/>
</dbReference>
<dbReference type="SUPFAM" id="SSF56300">
    <property type="entry name" value="Metallo-dependent phosphatases"/>
    <property type="match status" value="1"/>
</dbReference>
<reference evidence="2 3" key="1">
    <citation type="submission" date="2018-09" db="EMBL/GenBank/DDBJ databases">
        <title>Metagenome Assembled Genomes from an Advanced Water Purification Facility.</title>
        <authorList>
            <person name="Stamps B.W."/>
            <person name="Spear J.R."/>
        </authorList>
    </citation>
    <scope>NUCLEOTIDE SEQUENCE [LARGE SCALE GENOMIC DNA]</scope>
    <source>
        <strain evidence="2">Bin_63_2</strain>
    </source>
</reference>
<proteinExistence type="predicted"/>
<dbReference type="Pfam" id="PF00149">
    <property type="entry name" value="Metallophos"/>
    <property type="match status" value="1"/>
</dbReference>
<accession>A0A5C7J6K3</accession>
<organism evidence="2 3">
    <name type="scientific">Candidatus Dojkabacteria bacterium</name>
    <dbReference type="NCBI Taxonomy" id="2099670"/>
    <lineage>
        <taxon>Bacteria</taxon>
        <taxon>Candidatus Dojkabacteria</taxon>
    </lineage>
</organism>
<evidence type="ECO:0000313" key="2">
    <source>
        <dbReference type="EMBL" id="TXG77069.1"/>
    </source>
</evidence>